<dbReference type="Proteomes" id="UP001174691">
    <property type="component" value="Unassembled WGS sequence"/>
</dbReference>
<feature type="region of interest" description="Disordered" evidence="3">
    <location>
        <begin position="173"/>
        <end position="193"/>
    </location>
</feature>
<dbReference type="InterPro" id="IPR050197">
    <property type="entry name" value="Aldolase_class_II_sugar_metab"/>
</dbReference>
<dbReference type="GO" id="GO:0019323">
    <property type="term" value="P:pentose catabolic process"/>
    <property type="evidence" value="ECO:0007669"/>
    <property type="project" value="TreeGrafter"/>
</dbReference>
<dbReference type="Gene3D" id="3.40.225.10">
    <property type="entry name" value="Class II aldolase/adducin N-terminal domain"/>
    <property type="match status" value="1"/>
</dbReference>
<evidence type="ECO:0000256" key="1">
    <source>
        <dbReference type="ARBA" id="ARBA00022723"/>
    </source>
</evidence>
<keyword evidence="6" id="KW-1185">Reference proteome</keyword>
<evidence type="ECO:0000256" key="2">
    <source>
        <dbReference type="ARBA" id="ARBA00023239"/>
    </source>
</evidence>
<dbReference type="SUPFAM" id="SSF53639">
    <property type="entry name" value="AraD/HMP-PK domain-like"/>
    <property type="match status" value="1"/>
</dbReference>
<dbReference type="GO" id="GO:0016832">
    <property type="term" value="F:aldehyde-lyase activity"/>
    <property type="evidence" value="ECO:0007669"/>
    <property type="project" value="TreeGrafter"/>
</dbReference>
<comment type="caution">
    <text evidence="5">The sequence shown here is derived from an EMBL/GenBank/DDBJ whole genome shotgun (WGS) entry which is preliminary data.</text>
</comment>
<dbReference type="EMBL" id="JANBVN010000066">
    <property type="protein sequence ID" value="KAJ9151074.1"/>
    <property type="molecule type" value="Genomic_DNA"/>
</dbReference>
<organism evidence="5 6">
    <name type="scientific">Coniochaeta hoffmannii</name>
    <dbReference type="NCBI Taxonomy" id="91930"/>
    <lineage>
        <taxon>Eukaryota</taxon>
        <taxon>Fungi</taxon>
        <taxon>Dikarya</taxon>
        <taxon>Ascomycota</taxon>
        <taxon>Pezizomycotina</taxon>
        <taxon>Sordariomycetes</taxon>
        <taxon>Sordariomycetidae</taxon>
        <taxon>Coniochaetales</taxon>
        <taxon>Coniochaetaceae</taxon>
        <taxon>Coniochaeta</taxon>
    </lineage>
</organism>
<reference evidence="5" key="1">
    <citation type="submission" date="2022-07" db="EMBL/GenBank/DDBJ databases">
        <title>Fungi with potential for degradation of polypropylene.</title>
        <authorList>
            <person name="Gostincar C."/>
        </authorList>
    </citation>
    <scope>NUCLEOTIDE SEQUENCE</scope>
    <source>
        <strain evidence="5">EXF-13287</strain>
    </source>
</reference>
<dbReference type="Pfam" id="PF00596">
    <property type="entry name" value="Aldolase_II"/>
    <property type="match status" value="1"/>
</dbReference>
<feature type="region of interest" description="Disordered" evidence="3">
    <location>
        <begin position="1"/>
        <end position="32"/>
    </location>
</feature>
<dbReference type="GO" id="GO:0005829">
    <property type="term" value="C:cytosol"/>
    <property type="evidence" value="ECO:0007669"/>
    <property type="project" value="TreeGrafter"/>
</dbReference>
<protein>
    <recommendedName>
        <fullName evidence="4">Class II aldolase/adducin N-terminal domain-containing protein</fullName>
    </recommendedName>
</protein>
<name>A0AA38S5L0_9PEZI</name>
<evidence type="ECO:0000256" key="3">
    <source>
        <dbReference type="SAM" id="MobiDB-lite"/>
    </source>
</evidence>
<feature type="compositionally biased region" description="Basic residues" evidence="3">
    <location>
        <begin position="184"/>
        <end position="193"/>
    </location>
</feature>
<dbReference type="PANTHER" id="PTHR22789:SF0">
    <property type="entry name" value="3-OXO-TETRONATE 4-PHOSPHATE DECARBOXYLASE-RELATED"/>
    <property type="match status" value="1"/>
</dbReference>
<accession>A0AA38S5L0</accession>
<dbReference type="GO" id="GO:0046872">
    <property type="term" value="F:metal ion binding"/>
    <property type="evidence" value="ECO:0007669"/>
    <property type="project" value="UniProtKB-KW"/>
</dbReference>
<dbReference type="AlphaFoldDB" id="A0AA38S5L0"/>
<dbReference type="PANTHER" id="PTHR22789">
    <property type="entry name" value="FUCULOSE PHOSPHATE ALDOLASE"/>
    <property type="match status" value="1"/>
</dbReference>
<dbReference type="InterPro" id="IPR001303">
    <property type="entry name" value="Aldolase_II/adducin_N"/>
</dbReference>
<feature type="domain" description="Class II aldolase/adducin N-terminal" evidence="4">
    <location>
        <begin position="10"/>
        <end position="154"/>
    </location>
</feature>
<keyword evidence="1" id="KW-0479">Metal-binding</keyword>
<keyword evidence="2" id="KW-0456">Lyase</keyword>
<gene>
    <name evidence="5" type="ORF">NKR19_g5024</name>
</gene>
<evidence type="ECO:0000313" key="5">
    <source>
        <dbReference type="EMBL" id="KAJ9151074.1"/>
    </source>
</evidence>
<sequence length="193" mass="20419">MQSCSPASGNDLIEYHVGDAEPVDPSSSTKGYSERHIHSEVYKGHPSVQAAVHSHSEAVVPTISGVPLRPCYHMAGFLRAEGVLVYEISEHWRGGGGDKRDMLVSNEGLGAALAAHFDDGVAVTLMRGHGFTTVGDSIEEVVLRAVYTQKNSAIQNIAALTTRAAYLVGGGHAGASQGGSGTCRRMRPRVLPR</sequence>
<evidence type="ECO:0000313" key="6">
    <source>
        <dbReference type="Proteomes" id="UP001174691"/>
    </source>
</evidence>
<proteinExistence type="predicted"/>
<dbReference type="InterPro" id="IPR036409">
    <property type="entry name" value="Aldolase_II/adducin_N_sf"/>
</dbReference>
<evidence type="ECO:0000259" key="4">
    <source>
        <dbReference type="Pfam" id="PF00596"/>
    </source>
</evidence>